<protein>
    <submittedName>
        <fullName evidence="2">Uncharacterized protein</fullName>
    </submittedName>
</protein>
<sequence>MTIAMIANSHAATVSSPNGPSIRGITRKSTRVAAIATGSRVSAVVTRSTWAKAGSTGSSPSRALSASGAKGSVGDAGVSVMLLP</sequence>
<feature type="compositionally biased region" description="Polar residues" evidence="1">
    <location>
        <begin position="52"/>
        <end position="64"/>
    </location>
</feature>
<feature type="region of interest" description="Disordered" evidence="1">
    <location>
        <begin position="52"/>
        <end position="84"/>
    </location>
</feature>
<name>A0A2S8B9G7_9SPHN</name>
<gene>
    <name evidence="2" type="ORF">CVO77_11770</name>
</gene>
<dbReference type="Proteomes" id="UP000238954">
    <property type="component" value="Chromosome"/>
</dbReference>
<evidence type="ECO:0000256" key="1">
    <source>
        <dbReference type="SAM" id="MobiDB-lite"/>
    </source>
</evidence>
<keyword evidence="3" id="KW-1185">Reference proteome</keyword>
<comment type="caution">
    <text evidence="2">The sequence shown here is derived from an EMBL/GenBank/DDBJ whole genome shotgun (WGS) entry which is preliminary data.</text>
</comment>
<organism evidence="2 3">
    <name type="scientific">Sphingopyxis lindanitolerans</name>
    <dbReference type="NCBI Taxonomy" id="2054227"/>
    <lineage>
        <taxon>Bacteria</taxon>
        <taxon>Pseudomonadati</taxon>
        <taxon>Pseudomonadota</taxon>
        <taxon>Alphaproteobacteria</taxon>
        <taxon>Sphingomonadales</taxon>
        <taxon>Sphingomonadaceae</taxon>
        <taxon>Sphingopyxis</taxon>
    </lineage>
</organism>
<dbReference type="EMBL" id="PHFW01000002">
    <property type="protein sequence ID" value="PQM29064.1"/>
    <property type="molecule type" value="Genomic_DNA"/>
</dbReference>
<dbReference type="AlphaFoldDB" id="A0A2S8B9G7"/>
<evidence type="ECO:0000313" key="3">
    <source>
        <dbReference type="Proteomes" id="UP000238954"/>
    </source>
</evidence>
<evidence type="ECO:0000313" key="2">
    <source>
        <dbReference type="EMBL" id="PQM29064.1"/>
    </source>
</evidence>
<reference evidence="3" key="1">
    <citation type="submission" date="2017-11" db="EMBL/GenBank/DDBJ databases">
        <title>The complete genome sequence of Sphingopyxis pomeranensis sp. nov. strain WS5A3p.</title>
        <authorList>
            <person name="Kaminski M.A."/>
        </authorList>
    </citation>
    <scope>NUCLEOTIDE SEQUENCE [LARGE SCALE GENOMIC DNA]</scope>
    <source>
        <strain evidence="3">WS5A3p</strain>
    </source>
</reference>
<proteinExistence type="predicted"/>
<accession>A0A2S8B9G7</accession>